<dbReference type="SMART" id="SM00674">
    <property type="entry name" value="CENPB"/>
    <property type="match status" value="1"/>
</dbReference>
<dbReference type="SUPFAM" id="SSF46689">
    <property type="entry name" value="Homeodomain-like"/>
    <property type="match status" value="1"/>
</dbReference>
<dbReference type="Pfam" id="PF03221">
    <property type="entry name" value="HTH_Tnp_Tc5"/>
    <property type="match status" value="1"/>
</dbReference>
<organism evidence="4 5">
    <name type="scientific">Diatraea saccharalis</name>
    <name type="common">sugarcane borer</name>
    <dbReference type="NCBI Taxonomy" id="40085"/>
    <lineage>
        <taxon>Eukaryota</taxon>
        <taxon>Metazoa</taxon>
        <taxon>Ecdysozoa</taxon>
        <taxon>Arthropoda</taxon>
        <taxon>Hexapoda</taxon>
        <taxon>Insecta</taxon>
        <taxon>Pterygota</taxon>
        <taxon>Neoptera</taxon>
        <taxon>Endopterygota</taxon>
        <taxon>Lepidoptera</taxon>
        <taxon>Glossata</taxon>
        <taxon>Ditrysia</taxon>
        <taxon>Pyraloidea</taxon>
        <taxon>Crambidae</taxon>
        <taxon>Crambinae</taxon>
        <taxon>Diatraea</taxon>
    </lineage>
</organism>
<evidence type="ECO:0000313" key="5">
    <source>
        <dbReference type="Proteomes" id="UP001153714"/>
    </source>
</evidence>
<name>A0A9N9R613_9NEOP</name>
<accession>A0A9N9R613</accession>
<proteinExistence type="predicted"/>
<dbReference type="GO" id="GO:0005634">
    <property type="term" value="C:nucleus"/>
    <property type="evidence" value="ECO:0007669"/>
    <property type="project" value="UniProtKB-SubCell"/>
</dbReference>
<evidence type="ECO:0000259" key="3">
    <source>
        <dbReference type="PROSITE" id="PS51253"/>
    </source>
</evidence>
<dbReference type="Proteomes" id="UP001153714">
    <property type="component" value="Chromosome 21"/>
</dbReference>
<dbReference type="AlphaFoldDB" id="A0A9N9R613"/>
<dbReference type="GO" id="GO:0003677">
    <property type="term" value="F:DNA binding"/>
    <property type="evidence" value="ECO:0007669"/>
    <property type="project" value="UniProtKB-KW"/>
</dbReference>
<reference evidence="4" key="1">
    <citation type="submission" date="2021-12" db="EMBL/GenBank/DDBJ databases">
        <authorList>
            <person name="King R."/>
        </authorList>
    </citation>
    <scope>NUCLEOTIDE SEQUENCE</scope>
</reference>
<feature type="domain" description="HTH CENPB-type" evidence="3">
    <location>
        <begin position="1"/>
        <end position="69"/>
    </location>
</feature>
<dbReference type="EMBL" id="OU893352">
    <property type="protein sequence ID" value="CAG9790266.1"/>
    <property type="molecule type" value="Genomic_DNA"/>
</dbReference>
<dbReference type="PROSITE" id="PS51253">
    <property type="entry name" value="HTH_CENPB"/>
    <property type="match status" value="1"/>
</dbReference>
<keyword evidence="2" id="KW-0238">DNA-binding</keyword>
<comment type="subcellular location">
    <subcellularLocation>
        <location evidence="1">Nucleus</location>
    </subcellularLocation>
</comment>
<keyword evidence="5" id="KW-1185">Reference proteome</keyword>
<dbReference type="InterPro" id="IPR009057">
    <property type="entry name" value="Homeodomain-like_sf"/>
</dbReference>
<dbReference type="InterPro" id="IPR006600">
    <property type="entry name" value="HTH_CenpB_DNA-bd_dom"/>
</dbReference>
<evidence type="ECO:0000256" key="2">
    <source>
        <dbReference type="ARBA" id="ARBA00023125"/>
    </source>
</evidence>
<evidence type="ECO:0000313" key="4">
    <source>
        <dbReference type="EMBL" id="CAG9790266.1"/>
    </source>
</evidence>
<evidence type="ECO:0000256" key="1">
    <source>
        <dbReference type="ARBA" id="ARBA00004123"/>
    </source>
</evidence>
<dbReference type="Gene3D" id="1.10.10.60">
    <property type="entry name" value="Homeodomain-like"/>
    <property type="match status" value="1"/>
</dbReference>
<protein>
    <recommendedName>
        <fullName evidence="3">HTH CENPB-type domain-containing protein</fullName>
    </recommendedName>
</protein>
<gene>
    <name evidence="4" type="ORF">DIATSA_LOCUS7935</name>
</gene>
<dbReference type="OrthoDB" id="125347at2759"/>
<reference evidence="4" key="2">
    <citation type="submission" date="2022-10" db="EMBL/GenBank/DDBJ databases">
        <authorList>
            <consortium name="ENA_rothamsted_submissions"/>
            <consortium name="culmorum"/>
            <person name="King R."/>
        </authorList>
    </citation>
    <scope>NUCLEOTIDE SEQUENCE</scope>
</reference>
<sequence>MKTSQNEILENAVFTWFLQKRACGQPISGPLLCEKALDFNQKLGGDTSFKASCGWFFLFFPFHPVGVVRGD</sequence>